<protein>
    <recommendedName>
        <fullName evidence="1">DJ-1/PfpI domain-containing protein</fullName>
    </recommendedName>
</protein>
<dbReference type="SUPFAM" id="SSF52317">
    <property type="entry name" value="Class I glutamine amidotransferase-like"/>
    <property type="match status" value="1"/>
</dbReference>
<keyword evidence="3" id="KW-1185">Reference proteome</keyword>
<reference evidence="2 3" key="1">
    <citation type="journal article" date="2018" name="Front. Microbiol.">
        <title>Description and Comparative Genomics of Macrococcus caseolyticus subsp. hominis subsp. nov., Macrococcus goetzii sp. nov., Macrococcus epidermidis sp. nov., and Macrococcus bohemicus sp. nov., Novel Macrococci From Human Clinical Material With Virulence Potential and Suspected Uptake of Foreign DNA by Natural Transformation.</title>
        <authorList>
            <person name="Maslanova I."/>
            <person name="Wertheimer Z."/>
            <person name="Sedlacek I."/>
            <person name="Svec P."/>
            <person name="Indrakova A."/>
            <person name="Kovarovic V."/>
            <person name="Schumann P."/>
            <person name="Sproer C."/>
            <person name="Kralova S."/>
            <person name="Sedo O."/>
            <person name="Kristofova L."/>
            <person name="Vrbovska V."/>
            <person name="Fuzik T."/>
            <person name="Petras P."/>
            <person name="Zdrahal Z."/>
            <person name="Ruzickova V."/>
            <person name="Doskar J."/>
            <person name="Pantucek R."/>
        </authorList>
    </citation>
    <scope>NUCLEOTIDE SEQUENCE [LARGE SCALE GENOMIC DNA]</scope>
    <source>
        <strain evidence="2 3">CCM 4927</strain>
    </source>
</reference>
<dbReference type="AlphaFoldDB" id="A0A2G5NT19"/>
<accession>A0A2G5NT19</accession>
<comment type="caution">
    <text evidence="2">The sequence shown here is derived from an EMBL/GenBank/DDBJ whole genome shotgun (WGS) entry which is preliminary data.</text>
</comment>
<dbReference type="EMBL" id="MJBI02000001">
    <property type="protein sequence ID" value="RAI82465.1"/>
    <property type="molecule type" value="Genomic_DNA"/>
</dbReference>
<dbReference type="InterPro" id="IPR002818">
    <property type="entry name" value="DJ-1/PfpI"/>
</dbReference>
<gene>
    <name evidence="2" type="ORF">BFS35_001915</name>
</gene>
<dbReference type="Gene3D" id="3.40.50.880">
    <property type="match status" value="1"/>
</dbReference>
<dbReference type="RefSeq" id="WP_099578377.1">
    <property type="nucleotide sequence ID" value="NZ_MJBI02000001.1"/>
</dbReference>
<proteinExistence type="predicted"/>
<name>A0A2G5NT19_9STAP</name>
<evidence type="ECO:0000313" key="2">
    <source>
        <dbReference type="EMBL" id="RAI82465.1"/>
    </source>
</evidence>
<dbReference type="InterPro" id="IPR029062">
    <property type="entry name" value="Class_I_gatase-like"/>
</dbReference>
<dbReference type="Proteomes" id="UP000229523">
    <property type="component" value="Unassembled WGS sequence"/>
</dbReference>
<sequence>MNHYIFIFKDCALFEVTLLANFLSTQGEKVVIVGEEEKVKVHEGFTIIPDIQLNQVEINDAKSFTITGGNPGNLINKNLLLEVLLKLKNNDTLIGGICGGVHILSELFNIEYDQLNTVEVTLIDNLLVSPPNKYVDFAIKMLEVLDLYNDQEDYEETVRFYKEFKSE</sequence>
<feature type="domain" description="DJ-1/PfpI" evidence="1">
    <location>
        <begin position="4"/>
        <end position="106"/>
    </location>
</feature>
<dbReference type="Pfam" id="PF01965">
    <property type="entry name" value="DJ-1_PfpI"/>
    <property type="match status" value="1"/>
</dbReference>
<organism evidence="2 3">
    <name type="scientific">Macrococcoides goetzii</name>
    <dbReference type="NCBI Taxonomy" id="1891097"/>
    <lineage>
        <taxon>Bacteria</taxon>
        <taxon>Bacillati</taxon>
        <taxon>Bacillota</taxon>
        <taxon>Bacilli</taxon>
        <taxon>Bacillales</taxon>
        <taxon>Staphylococcaceae</taxon>
        <taxon>Macrococcoides</taxon>
    </lineage>
</organism>
<evidence type="ECO:0000259" key="1">
    <source>
        <dbReference type="Pfam" id="PF01965"/>
    </source>
</evidence>
<evidence type="ECO:0000313" key="3">
    <source>
        <dbReference type="Proteomes" id="UP000229523"/>
    </source>
</evidence>